<comment type="subcellular location">
    <subcellularLocation>
        <location evidence="1">Cell membrane</location>
        <topology evidence="1">Peripheral membrane protein</topology>
    </subcellularLocation>
</comment>
<dbReference type="SUPFAM" id="SSF52540">
    <property type="entry name" value="P-loop containing nucleoside triphosphate hydrolases"/>
    <property type="match status" value="1"/>
</dbReference>
<keyword evidence="3" id="KW-0813">Transport</keyword>
<accession>A0A0L6ZEK4</accession>
<dbReference type="GO" id="GO:0042626">
    <property type="term" value="F:ATPase-coupled transmembrane transporter activity"/>
    <property type="evidence" value="ECO:0007669"/>
    <property type="project" value="TreeGrafter"/>
</dbReference>
<evidence type="ECO:0000256" key="3">
    <source>
        <dbReference type="ARBA" id="ARBA00022448"/>
    </source>
</evidence>
<dbReference type="Gene3D" id="3.40.50.300">
    <property type="entry name" value="P-loop containing nucleotide triphosphate hydrolases"/>
    <property type="match status" value="1"/>
</dbReference>
<keyword evidence="5" id="KW-0547">Nucleotide-binding</keyword>
<evidence type="ECO:0000256" key="7">
    <source>
        <dbReference type="ARBA" id="ARBA00022967"/>
    </source>
</evidence>
<keyword evidence="6 10" id="KW-0067">ATP-binding</keyword>
<dbReference type="InterPro" id="IPR027417">
    <property type="entry name" value="P-loop_NTPase"/>
</dbReference>
<keyword evidence="10" id="KW-0378">Hydrolase</keyword>
<comment type="similarity">
    <text evidence="2">Belongs to the ABC transporter superfamily.</text>
</comment>
<organism evidence="10 11">
    <name type="scientific">Clostridium homopropionicum DSM 5847</name>
    <dbReference type="NCBI Taxonomy" id="1121318"/>
    <lineage>
        <taxon>Bacteria</taxon>
        <taxon>Bacillati</taxon>
        <taxon>Bacillota</taxon>
        <taxon>Clostridia</taxon>
        <taxon>Eubacteriales</taxon>
        <taxon>Clostridiaceae</taxon>
        <taxon>Clostridium</taxon>
    </lineage>
</organism>
<dbReference type="GO" id="GO:0043190">
    <property type="term" value="C:ATP-binding cassette (ABC) transporter complex"/>
    <property type="evidence" value="ECO:0007669"/>
    <property type="project" value="TreeGrafter"/>
</dbReference>
<dbReference type="GO" id="GO:0016887">
    <property type="term" value="F:ATP hydrolysis activity"/>
    <property type="evidence" value="ECO:0007669"/>
    <property type="project" value="InterPro"/>
</dbReference>
<dbReference type="RefSeq" id="WP_052219689.1">
    <property type="nucleotide sequence ID" value="NZ_LHUR01000005.1"/>
</dbReference>
<dbReference type="Pfam" id="PF00005">
    <property type="entry name" value="ABC_tran"/>
    <property type="match status" value="1"/>
</dbReference>
<evidence type="ECO:0000256" key="6">
    <source>
        <dbReference type="ARBA" id="ARBA00022840"/>
    </source>
</evidence>
<reference evidence="11" key="1">
    <citation type="submission" date="2015-08" db="EMBL/GenBank/DDBJ databases">
        <title>Genome sequence of the strict anaerobe Clostridium homopropionicum LuHBu1 (DSM 5847T).</title>
        <authorList>
            <person name="Poehlein A."/>
            <person name="Beck M."/>
            <person name="Schiel-Bengelsdorf B."/>
            <person name="Bengelsdorf F.R."/>
            <person name="Daniel R."/>
            <person name="Duerre P."/>
        </authorList>
    </citation>
    <scope>NUCLEOTIDE SEQUENCE [LARGE SCALE GENOMIC DNA]</scope>
    <source>
        <strain evidence="11">DSM 5847</strain>
    </source>
</reference>
<comment type="caution">
    <text evidence="10">The sequence shown here is derived from an EMBL/GenBank/DDBJ whole genome shotgun (WGS) entry which is preliminary data.</text>
</comment>
<dbReference type="GO" id="GO:0005524">
    <property type="term" value="F:ATP binding"/>
    <property type="evidence" value="ECO:0007669"/>
    <property type="project" value="UniProtKB-KW"/>
</dbReference>
<protein>
    <submittedName>
        <fullName evidence="10">Energy-coupling factor transporter ATP-binding protein EcfA2</fullName>
        <ecNumber evidence="10">3.6.3.-</ecNumber>
    </submittedName>
</protein>
<proteinExistence type="inferred from homology"/>
<dbReference type="PANTHER" id="PTHR43553:SF27">
    <property type="entry name" value="ENERGY-COUPLING FACTOR TRANSPORTER ATP-BINDING PROTEIN ECFA2"/>
    <property type="match status" value="1"/>
</dbReference>
<dbReference type="InterPro" id="IPR003593">
    <property type="entry name" value="AAA+_ATPase"/>
</dbReference>
<dbReference type="PATRIC" id="fig|1121318.3.peg.76"/>
<feature type="domain" description="ABC transporter" evidence="9">
    <location>
        <begin position="2"/>
        <end position="240"/>
    </location>
</feature>
<gene>
    <name evidence="10" type="primary">ecfA2_1</name>
    <name evidence="10" type="ORF">CLHOM_00770</name>
</gene>
<keyword evidence="11" id="KW-1185">Reference proteome</keyword>
<name>A0A0L6ZEK4_9CLOT</name>
<dbReference type="FunFam" id="3.40.50.300:FF:000224">
    <property type="entry name" value="Energy-coupling factor transporter ATP-binding protein EcfA"/>
    <property type="match status" value="1"/>
</dbReference>
<dbReference type="AlphaFoldDB" id="A0A0L6ZEK4"/>
<dbReference type="InterPro" id="IPR015856">
    <property type="entry name" value="ABC_transpr_CbiO/EcfA_su"/>
</dbReference>
<dbReference type="PROSITE" id="PS50893">
    <property type="entry name" value="ABC_TRANSPORTER_2"/>
    <property type="match status" value="1"/>
</dbReference>
<sequence length="241" mass="27346">MIELINVSFSYKGKTALEDINIKINEGEAVALIGPNGSGKSTLMKLINGIISPNKGEYLLDKKIITEKQLNNNIFSKAFHKKIGFVFQNSDTQLFCSTVYEEIAFGPRQMGILEEEVKKRVYDCLRLLNIEKLKHEAPYNLSEGEKKRVAIASVLSMNPEILTLDEPMNGIDPKGKKFLKELLLKLNASGKTIICSTHDFDYVEGIFKRAIVFSEKHRIIRDEDYGTVIKDEKFLIENNIK</sequence>
<keyword evidence="4" id="KW-1003">Cell membrane</keyword>
<dbReference type="InterPro" id="IPR003439">
    <property type="entry name" value="ABC_transporter-like_ATP-bd"/>
</dbReference>
<dbReference type="SMART" id="SM00382">
    <property type="entry name" value="AAA"/>
    <property type="match status" value="1"/>
</dbReference>
<dbReference type="PANTHER" id="PTHR43553">
    <property type="entry name" value="HEAVY METAL TRANSPORTER"/>
    <property type="match status" value="1"/>
</dbReference>
<keyword evidence="8" id="KW-0472">Membrane</keyword>
<dbReference type="EC" id="3.6.3.-" evidence="10"/>
<evidence type="ECO:0000256" key="2">
    <source>
        <dbReference type="ARBA" id="ARBA00005417"/>
    </source>
</evidence>
<evidence type="ECO:0000259" key="9">
    <source>
        <dbReference type="PROSITE" id="PS50893"/>
    </source>
</evidence>
<dbReference type="Proteomes" id="UP000037043">
    <property type="component" value="Unassembled WGS sequence"/>
</dbReference>
<keyword evidence="7" id="KW-1278">Translocase</keyword>
<evidence type="ECO:0000313" key="11">
    <source>
        <dbReference type="Proteomes" id="UP000037043"/>
    </source>
</evidence>
<dbReference type="EMBL" id="LHUR01000005">
    <property type="protein sequence ID" value="KOA21406.1"/>
    <property type="molecule type" value="Genomic_DNA"/>
</dbReference>
<evidence type="ECO:0000256" key="8">
    <source>
        <dbReference type="ARBA" id="ARBA00023136"/>
    </source>
</evidence>
<evidence type="ECO:0000256" key="4">
    <source>
        <dbReference type="ARBA" id="ARBA00022475"/>
    </source>
</evidence>
<dbReference type="CDD" id="cd03225">
    <property type="entry name" value="ABC_cobalt_CbiO_domain1"/>
    <property type="match status" value="1"/>
</dbReference>
<evidence type="ECO:0000313" key="10">
    <source>
        <dbReference type="EMBL" id="KOA21406.1"/>
    </source>
</evidence>
<evidence type="ECO:0000256" key="5">
    <source>
        <dbReference type="ARBA" id="ARBA00022741"/>
    </source>
</evidence>
<dbReference type="STRING" id="36844.SAMN04488501_105149"/>
<dbReference type="InterPro" id="IPR050095">
    <property type="entry name" value="ECF_ABC_transporter_ATP-bd"/>
</dbReference>
<evidence type="ECO:0000256" key="1">
    <source>
        <dbReference type="ARBA" id="ARBA00004202"/>
    </source>
</evidence>